<comment type="cofactor">
    <cofactor evidence="2">
        <name>Zn(2+)</name>
        <dbReference type="ChEBI" id="CHEBI:29105"/>
    </cofactor>
    <text evidence="2">Binds 2 Zn(2+) ions per subunit. One is catalytic and the other provides a structural contribution.</text>
</comment>
<evidence type="ECO:0000313" key="4">
    <source>
        <dbReference type="Proteomes" id="UP000510886"/>
    </source>
</evidence>
<dbReference type="InterPro" id="IPR000771">
    <property type="entry name" value="FBA_II"/>
</dbReference>
<accession>A0A7H9EN61</accession>
<dbReference type="Pfam" id="PF01116">
    <property type="entry name" value="F_bP_aldolase"/>
    <property type="match status" value="1"/>
</dbReference>
<evidence type="ECO:0000313" key="3">
    <source>
        <dbReference type="EMBL" id="QLL78645.1"/>
    </source>
</evidence>
<dbReference type="GO" id="GO:0005975">
    <property type="term" value="P:carbohydrate metabolic process"/>
    <property type="evidence" value="ECO:0007669"/>
    <property type="project" value="InterPro"/>
</dbReference>
<keyword evidence="2" id="KW-0479">Metal-binding</keyword>
<dbReference type="InterPro" id="IPR013785">
    <property type="entry name" value="Aldolase_TIM"/>
</dbReference>
<dbReference type="PIRSF" id="PIRSF001359">
    <property type="entry name" value="F_bP_aldolase_II"/>
    <property type="match status" value="1"/>
</dbReference>
<keyword evidence="2" id="KW-0862">Zinc</keyword>
<protein>
    <submittedName>
        <fullName evidence="3">Fructose-bisphosphate aldolase</fullName>
    </submittedName>
</protein>
<sequence>MLVSMGSILERANRENYGVLAINVFNLESSYLTIKAAEEMHAPIILDLLMQHMQTDLPMEVVLPAIRRLAEAATVEVAINLDHGKDEEYVKQAIKAGFTGVMVDMSEHPYAENIRITREIVQLAHDYGVTVEAEIGAMGATAGEHFTNGDMFTDPEQAIDFIQQTGIDVCALSFGSSHGIMPEGYVPEFHCDIVEKVKKATGIPLVLHGGSGCGVENIQASVKAGINKINVGSDVMHAQANALQEQFARNPERDYVEIMATTLEPAKEVVKEYIKISGSAEKSVM</sequence>
<dbReference type="CDD" id="cd00947">
    <property type="entry name" value="TBP_aldolase_IIB"/>
    <property type="match status" value="1"/>
</dbReference>
<dbReference type="PANTHER" id="PTHR30304">
    <property type="entry name" value="D-TAGATOSE-1,6-BISPHOSPHATE ALDOLASE"/>
    <property type="match status" value="1"/>
</dbReference>
<name>A0A7H9EN61_9LACO</name>
<dbReference type="GO" id="GO:0008270">
    <property type="term" value="F:zinc ion binding"/>
    <property type="evidence" value="ECO:0007669"/>
    <property type="project" value="InterPro"/>
</dbReference>
<feature type="binding site" evidence="2">
    <location>
        <position position="83"/>
    </location>
    <ligand>
        <name>Zn(2+)</name>
        <dbReference type="ChEBI" id="CHEBI:29105"/>
        <label>1</label>
        <note>catalytic</note>
    </ligand>
</feature>
<dbReference type="KEGG" id="lsw:GTO87_08645"/>
<dbReference type="EMBL" id="CP047418">
    <property type="protein sequence ID" value="QLL78645.1"/>
    <property type="molecule type" value="Genomic_DNA"/>
</dbReference>
<feature type="binding site" evidence="2">
    <location>
        <position position="104"/>
    </location>
    <ligand>
        <name>Zn(2+)</name>
        <dbReference type="ChEBI" id="CHEBI:29105"/>
        <label>2</label>
    </ligand>
</feature>
<organism evidence="3 4">
    <name type="scientific">Ligilactobacillus saerimneri</name>
    <dbReference type="NCBI Taxonomy" id="228229"/>
    <lineage>
        <taxon>Bacteria</taxon>
        <taxon>Bacillati</taxon>
        <taxon>Bacillota</taxon>
        <taxon>Bacilli</taxon>
        <taxon>Lactobacillales</taxon>
        <taxon>Lactobacillaceae</taxon>
        <taxon>Ligilactobacillus</taxon>
    </lineage>
</organism>
<feature type="binding site" evidence="2">
    <location>
        <position position="134"/>
    </location>
    <ligand>
        <name>Zn(2+)</name>
        <dbReference type="ChEBI" id="CHEBI:29105"/>
        <label>2</label>
    </ligand>
</feature>
<dbReference type="InterPro" id="IPR050246">
    <property type="entry name" value="Class_II_FBP_aldolase"/>
</dbReference>
<feature type="active site" description="Proton donor" evidence="1">
    <location>
        <position position="82"/>
    </location>
</feature>
<reference evidence="3 4" key="1">
    <citation type="submission" date="2020-01" db="EMBL/GenBank/DDBJ databases">
        <title>Complete and circular genome sequences of six lactobacillus isolates from horses.</title>
        <authorList>
            <person name="Hassan H.M."/>
        </authorList>
    </citation>
    <scope>NUCLEOTIDE SEQUENCE [LARGE SCALE GENOMIC DNA]</scope>
    <source>
        <strain evidence="3 4">1A</strain>
    </source>
</reference>
<gene>
    <name evidence="3" type="ORF">GTO87_08645</name>
</gene>
<dbReference type="Proteomes" id="UP000510886">
    <property type="component" value="Chromosome"/>
</dbReference>
<dbReference type="SUPFAM" id="SSF51569">
    <property type="entry name" value="Aldolase"/>
    <property type="match status" value="1"/>
</dbReference>
<evidence type="ECO:0000256" key="2">
    <source>
        <dbReference type="PIRSR" id="PIRSR001359-3"/>
    </source>
</evidence>
<feature type="binding site" evidence="2">
    <location>
        <position position="178"/>
    </location>
    <ligand>
        <name>Zn(2+)</name>
        <dbReference type="ChEBI" id="CHEBI:29105"/>
        <label>1</label>
        <note>catalytic</note>
    </ligand>
</feature>
<dbReference type="AlphaFoldDB" id="A0A7H9EN61"/>
<dbReference type="PANTHER" id="PTHR30304:SF0">
    <property type="entry name" value="D-TAGATOSE-1,6-BISPHOSPHATE ALDOLASE SUBUNIT GATY-RELATED"/>
    <property type="match status" value="1"/>
</dbReference>
<feature type="binding site" evidence="2">
    <location>
        <position position="208"/>
    </location>
    <ligand>
        <name>Zn(2+)</name>
        <dbReference type="ChEBI" id="CHEBI:29105"/>
        <label>1</label>
        <note>catalytic</note>
    </ligand>
</feature>
<proteinExistence type="predicted"/>
<dbReference type="RefSeq" id="WP_180848808.1">
    <property type="nucleotide sequence ID" value="NZ_CP047418.1"/>
</dbReference>
<evidence type="ECO:0000256" key="1">
    <source>
        <dbReference type="PIRSR" id="PIRSR001359-1"/>
    </source>
</evidence>
<dbReference type="Gene3D" id="3.20.20.70">
    <property type="entry name" value="Aldolase class I"/>
    <property type="match status" value="1"/>
</dbReference>
<dbReference type="GO" id="GO:0016832">
    <property type="term" value="F:aldehyde-lyase activity"/>
    <property type="evidence" value="ECO:0007669"/>
    <property type="project" value="InterPro"/>
</dbReference>